<protein>
    <recommendedName>
        <fullName evidence="1">Knr4/Smi1-like domain-containing protein</fullName>
    </recommendedName>
</protein>
<comment type="caution">
    <text evidence="2">The sequence shown here is derived from an EMBL/GenBank/DDBJ whole genome shotgun (WGS) entry which is preliminary data.</text>
</comment>
<organism evidence="2 3">
    <name type="scientific">Streptomyces filamentosus</name>
    <name type="common">Streptomyces roseosporus</name>
    <dbReference type="NCBI Taxonomy" id="67294"/>
    <lineage>
        <taxon>Bacteria</taxon>
        <taxon>Bacillati</taxon>
        <taxon>Actinomycetota</taxon>
        <taxon>Actinomycetes</taxon>
        <taxon>Kitasatosporales</taxon>
        <taxon>Streptomycetaceae</taxon>
        <taxon>Streptomyces</taxon>
    </lineage>
</organism>
<dbReference type="SUPFAM" id="SSF160631">
    <property type="entry name" value="SMI1/KNR4-like"/>
    <property type="match status" value="1"/>
</dbReference>
<evidence type="ECO:0000313" key="3">
    <source>
        <dbReference type="Proteomes" id="UP000632849"/>
    </source>
</evidence>
<evidence type="ECO:0000259" key="1">
    <source>
        <dbReference type="SMART" id="SM00860"/>
    </source>
</evidence>
<reference evidence="2" key="1">
    <citation type="journal article" date="2014" name="Int. J. Syst. Evol. Microbiol.">
        <title>Complete genome sequence of Corynebacterium casei LMG S-19264T (=DSM 44701T), isolated from a smear-ripened cheese.</title>
        <authorList>
            <consortium name="US DOE Joint Genome Institute (JGI-PGF)"/>
            <person name="Walter F."/>
            <person name="Albersmeier A."/>
            <person name="Kalinowski J."/>
            <person name="Ruckert C."/>
        </authorList>
    </citation>
    <scope>NUCLEOTIDE SEQUENCE</scope>
    <source>
        <strain evidence="2">JCM 4122</strain>
    </source>
</reference>
<dbReference type="InterPro" id="IPR037883">
    <property type="entry name" value="Knr4/Smi1-like_sf"/>
</dbReference>
<dbReference type="InterPro" id="IPR018958">
    <property type="entry name" value="Knr4/Smi1-like_dom"/>
</dbReference>
<keyword evidence="3" id="KW-1185">Reference proteome</keyword>
<dbReference type="Proteomes" id="UP000632849">
    <property type="component" value="Unassembled WGS sequence"/>
</dbReference>
<dbReference type="AlphaFoldDB" id="A0A919EKJ7"/>
<sequence length="188" mass="19852">MGWDGPAVRARVREKAAGDPALARFGARTHRYALTPPLPEAAIRAFEEAHGIALPPEYRSFVAAAGDGPAGPAHGLLPLTAPRPEAASETGDADDGWAVDDEWREDRLPGRLAAPFPLAGPLPGPLARPEDVTPGTLTLAEHGCGTYDRLVLNGPHAGEIWTLDPDWGGFTPVSPGFRAWYGAWLTGP</sequence>
<accession>A0A919EKJ7</accession>
<proteinExistence type="predicted"/>
<gene>
    <name evidence="2" type="ORF">GCM10017667_19840</name>
</gene>
<feature type="domain" description="Knr4/Smi1-like" evidence="1">
    <location>
        <begin position="37"/>
        <end position="187"/>
    </location>
</feature>
<dbReference type="Pfam" id="PF09346">
    <property type="entry name" value="SMI1_KNR4"/>
    <property type="match status" value="1"/>
</dbReference>
<name>A0A919EKJ7_STRFL</name>
<reference evidence="2" key="2">
    <citation type="submission" date="2020-09" db="EMBL/GenBank/DDBJ databases">
        <authorList>
            <person name="Sun Q."/>
            <person name="Ohkuma M."/>
        </authorList>
    </citation>
    <scope>NUCLEOTIDE SEQUENCE</scope>
    <source>
        <strain evidence="2">JCM 4122</strain>
    </source>
</reference>
<dbReference type="SMART" id="SM00860">
    <property type="entry name" value="SMI1_KNR4"/>
    <property type="match status" value="1"/>
</dbReference>
<dbReference type="EMBL" id="BNBE01000001">
    <property type="protein sequence ID" value="GHF90710.1"/>
    <property type="molecule type" value="Genomic_DNA"/>
</dbReference>
<evidence type="ECO:0000313" key="2">
    <source>
        <dbReference type="EMBL" id="GHF90710.1"/>
    </source>
</evidence>